<evidence type="ECO:0000256" key="6">
    <source>
        <dbReference type="ARBA" id="ARBA00022840"/>
    </source>
</evidence>
<dbReference type="Gene3D" id="3.40.50.300">
    <property type="entry name" value="P-loop containing nucleotide triphosphate hydrolases"/>
    <property type="match status" value="1"/>
</dbReference>
<keyword evidence="4" id="KW-1003">Cell membrane</keyword>
<dbReference type="InterPro" id="IPR027417">
    <property type="entry name" value="P-loop_NTPase"/>
</dbReference>
<dbReference type="AlphaFoldDB" id="A0A179BDV5"/>
<evidence type="ECO:0000313" key="8">
    <source>
        <dbReference type="EMBL" id="OAP89868.1"/>
    </source>
</evidence>
<dbReference type="InterPro" id="IPR047641">
    <property type="entry name" value="ABC_transpr_MalK/UgpC-like"/>
</dbReference>
<dbReference type="GO" id="GO:0005524">
    <property type="term" value="F:ATP binding"/>
    <property type="evidence" value="ECO:0007669"/>
    <property type="project" value="UniProtKB-KW"/>
</dbReference>
<comment type="similarity">
    <text evidence="2">Belongs to the ABC transporter superfamily.</text>
</comment>
<dbReference type="Gene3D" id="2.40.50.100">
    <property type="match status" value="1"/>
</dbReference>
<dbReference type="SUPFAM" id="SSF50331">
    <property type="entry name" value="MOP-like"/>
    <property type="match status" value="1"/>
</dbReference>
<dbReference type="PANTHER" id="PTHR43875">
    <property type="entry name" value="MALTODEXTRIN IMPORT ATP-BINDING PROTEIN MSMX"/>
    <property type="match status" value="1"/>
</dbReference>
<dbReference type="PROSITE" id="PS00211">
    <property type="entry name" value="ABC_TRANSPORTER_1"/>
    <property type="match status" value="1"/>
</dbReference>
<dbReference type="GO" id="GO:0016887">
    <property type="term" value="F:ATP hydrolysis activity"/>
    <property type="evidence" value="ECO:0007669"/>
    <property type="project" value="InterPro"/>
</dbReference>
<dbReference type="InterPro" id="IPR008995">
    <property type="entry name" value="Mo/tungstate-bd_C_term_dom"/>
</dbReference>
<feature type="domain" description="ABC transporter" evidence="7">
    <location>
        <begin position="4"/>
        <end position="234"/>
    </location>
</feature>
<evidence type="ECO:0000256" key="2">
    <source>
        <dbReference type="ARBA" id="ARBA00005417"/>
    </source>
</evidence>
<protein>
    <submittedName>
        <fullName evidence="8">ABC transporter</fullName>
    </submittedName>
</protein>
<keyword evidence="6" id="KW-0067">ATP-binding</keyword>
<reference evidence="8" key="1">
    <citation type="submission" date="2016-04" db="EMBL/GenBank/DDBJ databases">
        <title>Fast-growing isolate from the root nodules of Vavilovia formosa.</title>
        <authorList>
            <person name="Kimeklis A."/>
            <person name="Safronova V."/>
            <person name="Belimov A."/>
            <person name="Andronov E."/>
        </authorList>
    </citation>
    <scope>NUCLEOTIDE SEQUENCE [LARGE SCALE GENOMIC DNA]</scope>
    <source>
        <strain evidence="8">Vaf-46</strain>
    </source>
</reference>
<sequence>MASVELTDISKTYGAVDVIHGISLHIEDGEFVALVGPSGCGKSTLLRMIAGLEEITDGEIAIGGKVVNAMTPRERNIAMVFQSYALYPHMTVAENMGFNLKLAGVAKPQIEARVAEAARMLDLAQLLDRKPAQLSGGQRQRVAMGRAVVRNPAVFLFDEPLSNLDAKLRVQMRSEIKTLHQKVRTTSIYVTHDQIEAMTLADRIVVLNQGRVEQKGTPLELYRKPANLFVAAFIGSPAMNMLEGTVDGENGEPAARLGDGTAIRIAPDRKVKAGQAITIGLRPEHLVPGVVAGTPLAGRTMLVEPTGAQTHVVFDLAGQQVTAIVDGEYPARYGAVFEASIASDQVHVFDRGTGVAL</sequence>
<dbReference type="SUPFAM" id="SSF52540">
    <property type="entry name" value="P-loop containing nucleoside triphosphate hydrolases"/>
    <property type="match status" value="1"/>
</dbReference>
<accession>A0A179BDV5</accession>
<proteinExistence type="inferred from homology"/>
<evidence type="ECO:0000256" key="4">
    <source>
        <dbReference type="ARBA" id="ARBA00022519"/>
    </source>
</evidence>
<evidence type="ECO:0000256" key="5">
    <source>
        <dbReference type="ARBA" id="ARBA00022741"/>
    </source>
</evidence>
<dbReference type="EMBL" id="LWBS01000428">
    <property type="protein sequence ID" value="OAP89868.1"/>
    <property type="molecule type" value="Genomic_DNA"/>
</dbReference>
<evidence type="ECO:0000256" key="1">
    <source>
        <dbReference type="ARBA" id="ARBA00004417"/>
    </source>
</evidence>
<dbReference type="PROSITE" id="PS50893">
    <property type="entry name" value="ABC_TRANSPORTER_2"/>
    <property type="match status" value="1"/>
</dbReference>
<dbReference type="InterPro" id="IPR015855">
    <property type="entry name" value="ABC_transpr_MalK-like"/>
</dbReference>
<comment type="caution">
    <text evidence="8">The sequence shown here is derived from an EMBL/GenBank/DDBJ whole genome shotgun (WGS) entry which is preliminary data.</text>
</comment>
<keyword evidence="4" id="KW-0472">Membrane</keyword>
<keyword evidence="4" id="KW-0997">Cell inner membrane</keyword>
<keyword evidence="3" id="KW-0813">Transport</keyword>
<dbReference type="GO" id="GO:0008643">
    <property type="term" value="P:carbohydrate transport"/>
    <property type="evidence" value="ECO:0007669"/>
    <property type="project" value="InterPro"/>
</dbReference>
<dbReference type="InterPro" id="IPR003593">
    <property type="entry name" value="AAA+_ATPase"/>
</dbReference>
<keyword evidence="5" id="KW-0547">Nucleotide-binding</keyword>
<dbReference type="CDD" id="cd03301">
    <property type="entry name" value="ABC_MalK_N"/>
    <property type="match status" value="1"/>
</dbReference>
<name>A0A179BDV5_RHILE</name>
<dbReference type="InterPro" id="IPR017871">
    <property type="entry name" value="ABC_transporter-like_CS"/>
</dbReference>
<dbReference type="PANTHER" id="PTHR43875:SF1">
    <property type="entry name" value="OSMOPROTECTIVE COMPOUNDS UPTAKE ATP-BINDING PROTEIN GGTA"/>
    <property type="match status" value="1"/>
</dbReference>
<dbReference type="Pfam" id="PF00005">
    <property type="entry name" value="ABC_tran"/>
    <property type="match status" value="1"/>
</dbReference>
<evidence type="ECO:0000259" key="7">
    <source>
        <dbReference type="PROSITE" id="PS50893"/>
    </source>
</evidence>
<dbReference type="InterPro" id="IPR012340">
    <property type="entry name" value="NA-bd_OB-fold"/>
</dbReference>
<dbReference type="GO" id="GO:0055052">
    <property type="term" value="C:ATP-binding cassette (ABC) transporter complex, substrate-binding subunit-containing"/>
    <property type="evidence" value="ECO:0007669"/>
    <property type="project" value="TreeGrafter"/>
</dbReference>
<dbReference type="FunFam" id="3.40.50.300:FF:000042">
    <property type="entry name" value="Maltose/maltodextrin ABC transporter, ATP-binding protein"/>
    <property type="match status" value="1"/>
</dbReference>
<dbReference type="Gene3D" id="2.40.50.140">
    <property type="entry name" value="Nucleic acid-binding proteins"/>
    <property type="match status" value="1"/>
</dbReference>
<dbReference type="InterPro" id="IPR003439">
    <property type="entry name" value="ABC_transporter-like_ATP-bd"/>
</dbReference>
<organism evidence="8">
    <name type="scientific">Rhizobium leguminosarum</name>
    <dbReference type="NCBI Taxonomy" id="384"/>
    <lineage>
        <taxon>Bacteria</taxon>
        <taxon>Pseudomonadati</taxon>
        <taxon>Pseudomonadota</taxon>
        <taxon>Alphaproteobacteria</taxon>
        <taxon>Hyphomicrobiales</taxon>
        <taxon>Rhizobiaceae</taxon>
        <taxon>Rhizobium/Agrobacterium group</taxon>
        <taxon>Rhizobium</taxon>
    </lineage>
</organism>
<dbReference type="NCBIfam" id="NF008653">
    <property type="entry name" value="PRK11650.1"/>
    <property type="match status" value="1"/>
</dbReference>
<dbReference type="GO" id="GO:0140359">
    <property type="term" value="F:ABC-type transporter activity"/>
    <property type="evidence" value="ECO:0007669"/>
    <property type="project" value="InterPro"/>
</dbReference>
<dbReference type="eggNOG" id="COG3842">
    <property type="taxonomic scope" value="Bacteria"/>
</dbReference>
<dbReference type="InterPro" id="IPR040582">
    <property type="entry name" value="OB_MalK-like"/>
</dbReference>
<comment type="subcellular location">
    <subcellularLocation>
        <location evidence="1">Cell inner membrane</location>
        <topology evidence="1">Peripheral membrane protein</topology>
    </subcellularLocation>
</comment>
<dbReference type="SMART" id="SM00382">
    <property type="entry name" value="AAA"/>
    <property type="match status" value="1"/>
</dbReference>
<evidence type="ECO:0000256" key="3">
    <source>
        <dbReference type="ARBA" id="ARBA00022448"/>
    </source>
</evidence>
<gene>
    <name evidence="8" type="ORF">A4U53_06020</name>
</gene>
<dbReference type="Pfam" id="PF17912">
    <property type="entry name" value="OB_MalK"/>
    <property type="match status" value="1"/>
</dbReference>